<dbReference type="GO" id="GO:0005886">
    <property type="term" value="C:plasma membrane"/>
    <property type="evidence" value="ECO:0007669"/>
    <property type="project" value="UniProtKB-SubCell"/>
</dbReference>
<dbReference type="InterPro" id="IPR022813">
    <property type="entry name" value="SecD/SecF_arch_bac"/>
</dbReference>
<evidence type="ECO:0000313" key="16">
    <source>
        <dbReference type="EMBL" id="RIY34465.1"/>
    </source>
</evidence>
<dbReference type="SUPFAM" id="SSF82866">
    <property type="entry name" value="Multidrug efflux transporter AcrB transmembrane domain"/>
    <property type="match status" value="1"/>
</dbReference>
<evidence type="ECO:0000256" key="10">
    <source>
        <dbReference type="ARBA" id="ARBA00068220"/>
    </source>
</evidence>
<keyword evidence="3 11" id="KW-1003">Cell membrane</keyword>
<evidence type="ECO:0000259" key="15">
    <source>
        <dbReference type="Pfam" id="PF22599"/>
    </source>
</evidence>
<keyword evidence="2 11" id="KW-0813">Transport</keyword>
<evidence type="ECO:0000256" key="9">
    <source>
        <dbReference type="ARBA" id="ARBA00060774"/>
    </source>
</evidence>
<feature type="domain" description="Protein export membrane protein SecD/SecF C-terminal" evidence="12">
    <location>
        <begin position="456"/>
        <end position="625"/>
    </location>
</feature>
<dbReference type="HAMAP" id="MF_01463_B">
    <property type="entry name" value="SecD_B"/>
    <property type="match status" value="1"/>
</dbReference>
<dbReference type="GO" id="GO:0015450">
    <property type="term" value="F:protein-transporting ATPase activity"/>
    <property type="evidence" value="ECO:0007669"/>
    <property type="project" value="InterPro"/>
</dbReference>
<dbReference type="GO" id="GO:0065002">
    <property type="term" value="P:intracellular protein transmembrane transport"/>
    <property type="evidence" value="ECO:0007669"/>
    <property type="project" value="UniProtKB-UniRule"/>
</dbReference>
<dbReference type="NCBIfam" id="TIGR00916">
    <property type="entry name" value="2A0604s01"/>
    <property type="match status" value="1"/>
</dbReference>
<keyword evidence="8 11" id="KW-0472">Membrane</keyword>
<dbReference type="NCBIfam" id="TIGR01129">
    <property type="entry name" value="secD"/>
    <property type="match status" value="1"/>
</dbReference>
<keyword evidence="5 11" id="KW-0653">Protein transport</keyword>
<dbReference type="InterPro" id="IPR005791">
    <property type="entry name" value="SecD"/>
</dbReference>
<evidence type="ECO:0000256" key="3">
    <source>
        <dbReference type="ARBA" id="ARBA00022475"/>
    </source>
</evidence>
<evidence type="ECO:0000256" key="1">
    <source>
        <dbReference type="ARBA" id="ARBA00004651"/>
    </source>
</evidence>
<dbReference type="Pfam" id="PF22599">
    <property type="entry name" value="SecDF_P1_head"/>
    <property type="match status" value="1"/>
</dbReference>
<accession>A0A3A1Y9V7</accession>
<evidence type="ECO:0000256" key="11">
    <source>
        <dbReference type="HAMAP-Rule" id="MF_01463"/>
    </source>
</evidence>
<dbReference type="InterPro" id="IPR054384">
    <property type="entry name" value="SecDF_P1_head"/>
</dbReference>
<dbReference type="Pfam" id="PF07549">
    <property type="entry name" value="Sec_GG"/>
    <property type="match status" value="1"/>
</dbReference>
<dbReference type="Gene3D" id="3.30.1360.200">
    <property type="match status" value="1"/>
</dbReference>
<feature type="domain" description="SecDF P1 head subdomain" evidence="15">
    <location>
        <begin position="332"/>
        <end position="454"/>
    </location>
</feature>
<dbReference type="InterPro" id="IPR048634">
    <property type="entry name" value="SecD_SecF_C"/>
</dbReference>
<dbReference type="Pfam" id="PF02355">
    <property type="entry name" value="SecD_SecF_C"/>
    <property type="match status" value="1"/>
</dbReference>
<dbReference type="Gene3D" id="3.30.70.3400">
    <property type="match status" value="2"/>
</dbReference>
<comment type="caution">
    <text evidence="16">The sequence shown here is derived from an EMBL/GenBank/DDBJ whole genome shotgun (WGS) entry which is preliminary data.</text>
</comment>
<comment type="subcellular location">
    <subcellularLocation>
        <location evidence="1 11">Cell membrane</location>
        <topology evidence="1 11">Multi-pass membrane protein</topology>
    </subcellularLocation>
</comment>
<dbReference type="PRINTS" id="PR00702">
    <property type="entry name" value="ACRIFLAVINRP"/>
</dbReference>
<evidence type="ECO:0000259" key="12">
    <source>
        <dbReference type="Pfam" id="PF02355"/>
    </source>
</evidence>
<feature type="domain" description="Protein translocase subunit SecDF P1" evidence="14">
    <location>
        <begin position="250"/>
        <end position="308"/>
    </location>
</feature>
<feature type="transmembrane region" description="Helical" evidence="11">
    <location>
        <begin position="526"/>
        <end position="548"/>
    </location>
</feature>
<dbReference type="EMBL" id="NRHC01000002">
    <property type="protein sequence ID" value="RIY34465.1"/>
    <property type="molecule type" value="Genomic_DNA"/>
</dbReference>
<dbReference type="GO" id="GO:0006605">
    <property type="term" value="P:protein targeting"/>
    <property type="evidence" value="ECO:0007669"/>
    <property type="project" value="UniProtKB-UniRule"/>
</dbReference>
<evidence type="ECO:0000256" key="8">
    <source>
        <dbReference type="ARBA" id="ARBA00023136"/>
    </source>
</evidence>
<keyword evidence="6 11" id="KW-1133">Transmembrane helix</keyword>
<dbReference type="Pfam" id="PF13721">
    <property type="entry name" value="SecD-TM1"/>
    <property type="match status" value="1"/>
</dbReference>
<dbReference type="PANTHER" id="PTHR30081">
    <property type="entry name" value="PROTEIN-EXPORT MEMBRANE PROTEIN SEC"/>
    <property type="match status" value="1"/>
</dbReference>
<feature type="transmembrane region" description="Helical" evidence="11">
    <location>
        <begin position="569"/>
        <end position="594"/>
    </location>
</feature>
<evidence type="ECO:0000256" key="6">
    <source>
        <dbReference type="ARBA" id="ARBA00022989"/>
    </source>
</evidence>
<dbReference type="FunFam" id="1.20.1640.10:FF:000004">
    <property type="entry name" value="Protein translocase subunit SecD"/>
    <property type="match status" value="1"/>
</dbReference>
<proteinExistence type="inferred from homology"/>
<evidence type="ECO:0000256" key="7">
    <source>
        <dbReference type="ARBA" id="ARBA00023010"/>
    </source>
</evidence>
<dbReference type="PANTHER" id="PTHR30081:SF1">
    <property type="entry name" value="PROTEIN TRANSLOCASE SUBUNIT SECD"/>
    <property type="match status" value="1"/>
</dbReference>
<dbReference type="InterPro" id="IPR022646">
    <property type="entry name" value="SecD/SecF_CS"/>
</dbReference>
<keyword evidence="7 11" id="KW-0811">Translocation</keyword>
<keyword evidence="17" id="KW-1185">Reference proteome</keyword>
<organism evidence="16 17">
    <name type="scientific">Psittacicella hinzii</name>
    <dbReference type="NCBI Taxonomy" id="2028575"/>
    <lineage>
        <taxon>Bacteria</taxon>
        <taxon>Pseudomonadati</taxon>
        <taxon>Pseudomonadota</taxon>
        <taxon>Gammaproteobacteria</taxon>
        <taxon>Pasteurellales</taxon>
        <taxon>Psittacicellaceae</taxon>
        <taxon>Psittacicella</taxon>
    </lineage>
</organism>
<feature type="transmembrane region" description="Helical" evidence="11">
    <location>
        <begin position="476"/>
        <end position="495"/>
    </location>
</feature>
<evidence type="ECO:0000256" key="2">
    <source>
        <dbReference type="ARBA" id="ARBA00022448"/>
    </source>
</evidence>
<protein>
    <recommendedName>
        <fullName evidence="10 11">Protein translocase subunit SecD</fullName>
    </recommendedName>
</protein>
<reference evidence="16 17" key="1">
    <citation type="submission" date="2017-08" db="EMBL/GenBank/DDBJ databases">
        <title>Reclassification of Bisgaard taxon 37 and 44.</title>
        <authorList>
            <person name="Christensen H."/>
        </authorList>
    </citation>
    <scope>NUCLEOTIDE SEQUENCE [LARGE SCALE GENOMIC DNA]</scope>
    <source>
        <strain evidence="16 17">B96_3</strain>
    </source>
</reference>
<feature type="domain" description="SecD export protein N-terminal TM" evidence="13">
    <location>
        <begin position="23"/>
        <end position="123"/>
    </location>
</feature>
<evidence type="ECO:0000256" key="5">
    <source>
        <dbReference type="ARBA" id="ARBA00022927"/>
    </source>
</evidence>
<feature type="transmembrane region" description="Helical" evidence="11">
    <location>
        <begin position="500"/>
        <end position="520"/>
    </location>
</feature>
<evidence type="ECO:0000313" key="17">
    <source>
        <dbReference type="Proteomes" id="UP000265691"/>
    </source>
</evidence>
<dbReference type="InterPro" id="IPR027398">
    <property type="entry name" value="SecD-TM"/>
</dbReference>
<dbReference type="Pfam" id="PF21760">
    <property type="entry name" value="SecD_1st"/>
    <property type="match status" value="1"/>
</dbReference>
<evidence type="ECO:0000256" key="4">
    <source>
        <dbReference type="ARBA" id="ARBA00022692"/>
    </source>
</evidence>
<dbReference type="AlphaFoldDB" id="A0A3A1Y9V7"/>
<feature type="transmembrane region" description="Helical" evidence="11">
    <location>
        <begin position="27"/>
        <end position="45"/>
    </location>
</feature>
<comment type="similarity">
    <text evidence="9 11">Belongs to the SecD/SecF family. SecD subfamily.</text>
</comment>
<dbReference type="Proteomes" id="UP000265691">
    <property type="component" value="Unassembled WGS sequence"/>
</dbReference>
<feature type="transmembrane region" description="Helical" evidence="11">
    <location>
        <begin position="600"/>
        <end position="624"/>
    </location>
</feature>
<sequence>MGTIPKILPNIRFSKNKVITVQNQYPLWKNLLIVFTIIVGCIYALPNLFPEKPSLQIAGSRGREIELASYNQIQQTVENAGITLSRSTFKDGKVNLVFETEEEQQKASQVLDSTLGDNYTTALSYTSATPAWLTSIRAEPMKLGLDLRGGVRFLMEVDINTLLDRNYDSLAKFIQDQARQQGISINSVTYDSQNKRLEAVVSNQDSLRALNSFLHSSSGLGSEVATQTSGLTVYINYTNAKLDQTTNYAVEQSLLILRNRVTEIGVAEPVIQRQGSTNIIVELPGIHDVARAKEIIGATATLSFNLVNTNVTQQQIEANLIPVGTVVLSNAAGYKYALYRNEIISGQNIIDASAGRAENGGPQVSIRLDSEGARLISEATKSAIGRPMATVYSEYKDTGRKDEDGKPILRKIDEVANVATIQARLGASFVITGLSSMAEANNLALVLRSGALVAPIQIISEKVIGPSLGAANIKQGLIASVSALVVTILLMTVVYRFFGFIAGFVLIFNIILLIAALSILPGTTLTMPGIAGIVLTIGMSIDANVLIYSRIIDELRLGKSPKVALAEGYSGAWTSIFDANLTSVLTAVILFIFGTGPIKGFAITLALGVLISMFTAIVASRMIFNMVYSRKATKLHI</sequence>
<dbReference type="InterPro" id="IPR048631">
    <property type="entry name" value="SecD_1st"/>
</dbReference>
<comment type="function">
    <text evidence="11">Part of the Sec protein translocase complex. Interacts with the SecYEG preprotein conducting channel. SecDF uses the proton motive force (PMF) to complete protein translocation after the ATP-dependent function of SecA.</text>
</comment>
<gene>
    <name evidence="11 16" type="primary">secD</name>
    <name evidence="16" type="ORF">CKF54_00275</name>
</gene>
<evidence type="ECO:0000259" key="14">
    <source>
        <dbReference type="Pfam" id="PF21760"/>
    </source>
</evidence>
<name>A0A3A1Y9V7_9GAMM</name>
<comment type="subunit">
    <text evidence="11">Forms a complex with SecF. Part of the essential Sec protein translocation apparatus which comprises SecA, SecYEG and auxiliary proteins SecDF-YajC and YidC.</text>
</comment>
<dbReference type="InterPro" id="IPR001036">
    <property type="entry name" value="Acrflvin-R"/>
</dbReference>
<dbReference type="InterPro" id="IPR055344">
    <property type="entry name" value="SecD_SecF_C_bact"/>
</dbReference>
<evidence type="ECO:0000259" key="13">
    <source>
        <dbReference type="Pfam" id="PF13721"/>
    </source>
</evidence>
<keyword evidence="4 11" id="KW-0812">Transmembrane</keyword>
<dbReference type="Gene3D" id="1.20.1640.10">
    <property type="entry name" value="Multidrug efflux transporter AcrB transmembrane domain"/>
    <property type="match status" value="1"/>
</dbReference>
<dbReference type="GO" id="GO:0043952">
    <property type="term" value="P:protein transport by the Sec complex"/>
    <property type="evidence" value="ECO:0007669"/>
    <property type="project" value="UniProtKB-UniRule"/>
</dbReference>
<dbReference type="FunFam" id="3.30.1360.200:FF:000001">
    <property type="entry name" value="Protein translocase subunit SecD"/>
    <property type="match status" value="1"/>
</dbReference>